<keyword evidence="2" id="KW-0812">Transmembrane</keyword>
<dbReference type="Proteomes" id="UP000018936">
    <property type="component" value="Unassembled WGS sequence"/>
</dbReference>
<evidence type="ECO:0000256" key="2">
    <source>
        <dbReference type="SAM" id="Phobius"/>
    </source>
</evidence>
<keyword evidence="4" id="KW-1185">Reference proteome</keyword>
<feature type="transmembrane region" description="Helical" evidence="2">
    <location>
        <begin position="36"/>
        <end position="56"/>
    </location>
</feature>
<keyword evidence="2" id="KW-1133">Transmembrane helix</keyword>
<gene>
    <name evidence="3" type="ORF">L345_08957</name>
</gene>
<accession>V8NUA2</accession>
<evidence type="ECO:0000313" key="3">
    <source>
        <dbReference type="EMBL" id="ETE65273.1"/>
    </source>
</evidence>
<protein>
    <submittedName>
        <fullName evidence="3">Uncharacterized protein</fullName>
    </submittedName>
</protein>
<feature type="compositionally biased region" description="Basic and acidic residues" evidence="1">
    <location>
        <begin position="1"/>
        <end position="25"/>
    </location>
</feature>
<proteinExistence type="predicted"/>
<dbReference type="EMBL" id="AZIM01001935">
    <property type="protein sequence ID" value="ETE65273.1"/>
    <property type="molecule type" value="Genomic_DNA"/>
</dbReference>
<dbReference type="OrthoDB" id="7301963at2759"/>
<sequence>MKKSGERERATKTTEWIIQEKEGNKKKQGGSATMKSLEIICCLFIAIFALAVAHPLPDNVLEQGEAKQNGGGILPQESVQSQVLPSLKLDAEAVMFSEEALEVMFNDTPQERELQKE</sequence>
<comment type="caution">
    <text evidence="3">The sequence shown here is derived from an EMBL/GenBank/DDBJ whole genome shotgun (WGS) entry which is preliminary data.</text>
</comment>
<organism evidence="3 4">
    <name type="scientific">Ophiophagus hannah</name>
    <name type="common">King cobra</name>
    <name type="synonym">Naja hannah</name>
    <dbReference type="NCBI Taxonomy" id="8665"/>
    <lineage>
        <taxon>Eukaryota</taxon>
        <taxon>Metazoa</taxon>
        <taxon>Chordata</taxon>
        <taxon>Craniata</taxon>
        <taxon>Vertebrata</taxon>
        <taxon>Euteleostomi</taxon>
        <taxon>Lepidosauria</taxon>
        <taxon>Squamata</taxon>
        <taxon>Bifurcata</taxon>
        <taxon>Unidentata</taxon>
        <taxon>Episquamata</taxon>
        <taxon>Toxicofera</taxon>
        <taxon>Serpentes</taxon>
        <taxon>Colubroidea</taxon>
        <taxon>Elapidae</taxon>
        <taxon>Elapinae</taxon>
        <taxon>Ophiophagus</taxon>
    </lineage>
</organism>
<keyword evidence="2" id="KW-0472">Membrane</keyword>
<evidence type="ECO:0000313" key="4">
    <source>
        <dbReference type="Proteomes" id="UP000018936"/>
    </source>
</evidence>
<feature type="region of interest" description="Disordered" evidence="1">
    <location>
        <begin position="1"/>
        <end position="31"/>
    </location>
</feature>
<reference evidence="3 4" key="1">
    <citation type="journal article" date="2013" name="Proc. Natl. Acad. Sci. U.S.A.">
        <title>The king cobra genome reveals dynamic gene evolution and adaptation in the snake venom system.</title>
        <authorList>
            <person name="Vonk F.J."/>
            <person name="Casewell N.R."/>
            <person name="Henkel C.V."/>
            <person name="Heimberg A.M."/>
            <person name="Jansen H.J."/>
            <person name="McCleary R.J."/>
            <person name="Kerkkamp H.M."/>
            <person name="Vos R.A."/>
            <person name="Guerreiro I."/>
            <person name="Calvete J.J."/>
            <person name="Wuster W."/>
            <person name="Woods A.E."/>
            <person name="Logan J.M."/>
            <person name="Harrison R.A."/>
            <person name="Castoe T.A."/>
            <person name="de Koning A.P."/>
            <person name="Pollock D.D."/>
            <person name="Yandell M."/>
            <person name="Calderon D."/>
            <person name="Renjifo C."/>
            <person name="Currier R.B."/>
            <person name="Salgado D."/>
            <person name="Pla D."/>
            <person name="Sanz L."/>
            <person name="Hyder A.S."/>
            <person name="Ribeiro J.M."/>
            <person name="Arntzen J.W."/>
            <person name="van den Thillart G.E."/>
            <person name="Boetzer M."/>
            <person name="Pirovano W."/>
            <person name="Dirks R.P."/>
            <person name="Spaink H.P."/>
            <person name="Duboule D."/>
            <person name="McGlinn E."/>
            <person name="Kini R.M."/>
            <person name="Richardson M.K."/>
        </authorList>
    </citation>
    <scope>NUCLEOTIDE SEQUENCE</scope>
    <source>
        <tissue evidence="3">Blood</tissue>
    </source>
</reference>
<name>V8NUA2_OPHHA</name>
<dbReference type="AlphaFoldDB" id="V8NUA2"/>
<evidence type="ECO:0000256" key="1">
    <source>
        <dbReference type="SAM" id="MobiDB-lite"/>
    </source>
</evidence>
<feature type="non-terminal residue" evidence="3">
    <location>
        <position position="1"/>
    </location>
</feature>